<gene>
    <name evidence="3" type="ORF">RAJCM14343_6012</name>
</gene>
<feature type="region of interest" description="Disordered" evidence="1">
    <location>
        <begin position="1"/>
        <end position="40"/>
    </location>
</feature>
<dbReference type="Pfam" id="PF13313">
    <property type="entry name" value="DUF4082"/>
    <property type="match status" value="1"/>
</dbReference>
<evidence type="ECO:0000259" key="2">
    <source>
        <dbReference type="Pfam" id="PF13313"/>
    </source>
</evidence>
<evidence type="ECO:0000313" key="4">
    <source>
        <dbReference type="Proteomes" id="UP000325466"/>
    </source>
</evidence>
<dbReference type="InterPro" id="IPR025141">
    <property type="entry name" value="DUF4082"/>
</dbReference>
<dbReference type="Gene3D" id="3.20.20.80">
    <property type="entry name" value="Glycosidases"/>
    <property type="match status" value="1"/>
</dbReference>
<evidence type="ECO:0000256" key="1">
    <source>
        <dbReference type="SAM" id="MobiDB-lite"/>
    </source>
</evidence>
<comment type="caution">
    <text evidence="3">The sequence shown here is derived from an EMBL/GenBank/DDBJ whole genome shotgun (WGS) entry which is preliminary data.</text>
</comment>
<dbReference type="Proteomes" id="UP000325466">
    <property type="component" value="Unassembled WGS sequence"/>
</dbReference>
<reference evidence="3 4" key="1">
    <citation type="journal article" date="2018" name="Biodegradation">
        <title>1,4-Dioxane degradation characteristics of Rhodococcus aetherivorans JCM 14343.</title>
        <authorList>
            <person name="Inoue D."/>
            <person name="Tsunoda T."/>
            <person name="Yamamoto N."/>
            <person name="Ike M."/>
            <person name="Sei K."/>
        </authorList>
    </citation>
    <scope>NUCLEOTIDE SEQUENCE [LARGE SCALE GENOMIC DNA]</scope>
    <source>
        <strain evidence="3 4">JCM 14343</strain>
    </source>
</reference>
<keyword evidence="4" id="KW-1185">Reference proteome</keyword>
<proteinExistence type="predicted"/>
<name>A0ABQ0YVQ9_9NOCA</name>
<sequence length="571" mass="60999">MALLGMSCTSEPAPSPSPQTPESIWRDDVVPPEEVGADAESVEMGTRFSASSNGRITAVRFFREPGSDIDTVSIWSTDGARLATAPVTELRDGWQAVPLPSPVRVVIGMDYVVSYHVAEGPFPTAQHTFTEGRVVEHGWLTARRGVFTDGSGFPDEDGKGASYFADVVFEPAGPSLRPVDGGEEFYGSFTNSLPATPDFFPIGVWFAGVLSAEEIATDSSIGINTYVELTDDSDVELIADNGMFAIPSWGADHIAGRLTTDEADMWAGPGSAAWTGSTPPAVQPVCVPADAKCGFTVMHTLRNQVPPGIMVYANYGRGVTFWQSREDSARFVSEFQDVVSADNYWFTDGNICGESEGGALRTSGERALSDAECRLAANYGLTVRHVRSLVYPAGSKPVWAFVEVGHPTTSATDPSITGPQVRAAVWSSIINGARGIVYFNHSFGGPCITANVLRGTCGDSVRDDVTRVNEQIRRLAPVLNAPFVDGLARSDSPVDVAVKSYDDDLYILAGATQADPFQARIEVACAGDSTAEVLDEDRRVEVVDGVLTDDFADGNAYHLYRITADGSCGLD</sequence>
<protein>
    <recommendedName>
        <fullName evidence="2">DUF4082 domain-containing protein</fullName>
    </recommendedName>
</protein>
<feature type="domain" description="DUF4082" evidence="2">
    <location>
        <begin position="30"/>
        <end position="164"/>
    </location>
</feature>
<dbReference type="EMBL" id="BLAH01000255">
    <property type="protein sequence ID" value="GES40717.1"/>
    <property type="molecule type" value="Genomic_DNA"/>
</dbReference>
<organism evidence="3 4">
    <name type="scientific">Rhodococcus aetherivorans</name>
    <dbReference type="NCBI Taxonomy" id="191292"/>
    <lineage>
        <taxon>Bacteria</taxon>
        <taxon>Bacillati</taxon>
        <taxon>Actinomycetota</taxon>
        <taxon>Actinomycetes</taxon>
        <taxon>Mycobacteriales</taxon>
        <taxon>Nocardiaceae</taxon>
        <taxon>Rhodococcus</taxon>
    </lineage>
</organism>
<evidence type="ECO:0000313" key="3">
    <source>
        <dbReference type="EMBL" id="GES40717.1"/>
    </source>
</evidence>
<accession>A0ABQ0YVQ9</accession>